<evidence type="ECO:0000313" key="3">
    <source>
        <dbReference type="Proteomes" id="UP001153076"/>
    </source>
</evidence>
<dbReference type="GO" id="GO:0005777">
    <property type="term" value="C:peroxisome"/>
    <property type="evidence" value="ECO:0007669"/>
    <property type="project" value="TreeGrafter"/>
</dbReference>
<organism evidence="2 3">
    <name type="scientific">Carnegiea gigantea</name>
    <dbReference type="NCBI Taxonomy" id="171969"/>
    <lineage>
        <taxon>Eukaryota</taxon>
        <taxon>Viridiplantae</taxon>
        <taxon>Streptophyta</taxon>
        <taxon>Embryophyta</taxon>
        <taxon>Tracheophyta</taxon>
        <taxon>Spermatophyta</taxon>
        <taxon>Magnoliopsida</taxon>
        <taxon>eudicotyledons</taxon>
        <taxon>Gunneridae</taxon>
        <taxon>Pentapetalae</taxon>
        <taxon>Caryophyllales</taxon>
        <taxon>Cactineae</taxon>
        <taxon>Cactaceae</taxon>
        <taxon>Cactoideae</taxon>
        <taxon>Echinocereeae</taxon>
        <taxon>Carnegiea</taxon>
    </lineage>
</organism>
<gene>
    <name evidence="2" type="ORF">Cgig2_031952</name>
</gene>
<accession>A0A9Q1QDE8</accession>
<reference evidence="2" key="1">
    <citation type="submission" date="2022-04" db="EMBL/GenBank/DDBJ databases">
        <title>Carnegiea gigantea Genome sequencing and assembly v2.</title>
        <authorList>
            <person name="Copetti D."/>
            <person name="Sanderson M.J."/>
            <person name="Burquez A."/>
            <person name="Wojciechowski M.F."/>
        </authorList>
    </citation>
    <scope>NUCLEOTIDE SEQUENCE</scope>
    <source>
        <strain evidence="2">SGP5-SGP5p</strain>
        <tissue evidence="2">Aerial part</tissue>
    </source>
</reference>
<dbReference type="GO" id="GO:0004300">
    <property type="term" value="F:enoyl-CoA hydratase activity"/>
    <property type="evidence" value="ECO:0007669"/>
    <property type="project" value="TreeGrafter"/>
</dbReference>
<dbReference type="GO" id="GO:0044594">
    <property type="term" value="F:17-beta-hydroxysteroid dehydrogenase (NAD+) activity"/>
    <property type="evidence" value="ECO:0007669"/>
    <property type="project" value="TreeGrafter"/>
</dbReference>
<dbReference type="InterPro" id="IPR029069">
    <property type="entry name" value="HotDog_dom_sf"/>
</dbReference>
<dbReference type="GO" id="GO:0003857">
    <property type="term" value="F:(3S)-3-hydroxyacyl-CoA dehydrogenase (NAD+) activity"/>
    <property type="evidence" value="ECO:0007669"/>
    <property type="project" value="TreeGrafter"/>
</dbReference>
<dbReference type="GO" id="GO:0006635">
    <property type="term" value="P:fatty acid beta-oxidation"/>
    <property type="evidence" value="ECO:0007669"/>
    <property type="project" value="TreeGrafter"/>
</dbReference>
<evidence type="ECO:0000313" key="2">
    <source>
        <dbReference type="EMBL" id="KAJ8437431.1"/>
    </source>
</evidence>
<dbReference type="PANTHER" id="PTHR13078">
    <property type="entry name" value="PEROXISOMAL MULTIFUNCTIONAL ENZYME TYPE 2-RELATED"/>
    <property type="match status" value="1"/>
</dbReference>
<dbReference type="InterPro" id="IPR002539">
    <property type="entry name" value="MaoC-like_dom"/>
</dbReference>
<dbReference type="Gene3D" id="3.10.129.10">
    <property type="entry name" value="Hotdog Thioesterase"/>
    <property type="match status" value="1"/>
</dbReference>
<evidence type="ECO:0000259" key="1">
    <source>
        <dbReference type="Pfam" id="PF01575"/>
    </source>
</evidence>
<dbReference type="EMBL" id="JAKOGI010000300">
    <property type="protein sequence ID" value="KAJ8437431.1"/>
    <property type="molecule type" value="Genomic_DNA"/>
</dbReference>
<feature type="domain" description="MaoC-like" evidence="1">
    <location>
        <begin position="132"/>
        <end position="233"/>
    </location>
</feature>
<dbReference type="Proteomes" id="UP001153076">
    <property type="component" value="Unassembled WGS sequence"/>
</dbReference>
<dbReference type="OrthoDB" id="60204at2759"/>
<keyword evidence="3" id="KW-1185">Reference proteome</keyword>
<protein>
    <recommendedName>
        <fullName evidence="1">MaoC-like domain-containing protein</fullName>
    </recommendedName>
</protein>
<dbReference type="CDD" id="cd03448">
    <property type="entry name" value="HDE_HSD"/>
    <property type="match status" value="1"/>
</dbReference>
<sequence>MEGSSNPGINPELALAHRFPEVSSLFQFNLKDAALYALGVGACGRDAVDANELKYVYHCDGQQFIKIRSKSRIAGLHDKGCNITLPRTTVYLRGAGGFSKSSHPYSFASYSGNQTPAVEIPKTEPFASFEDITQASQALLHRLSGDYYPLHSDPMVAGIAGFPRPILHGLCTLGFAIRAIIRCICRGDPHMIKGLSGRFLSHVFPGETLITETWLQGSRVIYQVQVKERNKAVLSGHVDLNRLPSQL</sequence>
<proteinExistence type="predicted"/>
<dbReference type="Pfam" id="PF01575">
    <property type="entry name" value="MaoC_dehydratas"/>
    <property type="match status" value="1"/>
</dbReference>
<dbReference type="SUPFAM" id="SSF54637">
    <property type="entry name" value="Thioesterase/thiol ester dehydrase-isomerase"/>
    <property type="match status" value="1"/>
</dbReference>
<dbReference type="AlphaFoldDB" id="A0A9Q1QDE8"/>
<dbReference type="PANTHER" id="PTHR13078:SF56">
    <property type="entry name" value="PEROXISOMAL MULTIFUNCTIONAL ENZYME TYPE 2"/>
    <property type="match status" value="1"/>
</dbReference>
<name>A0A9Q1QDE8_9CARY</name>
<comment type="caution">
    <text evidence="2">The sequence shown here is derived from an EMBL/GenBank/DDBJ whole genome shotgun (WGS) entry which is preliminary data.</text>
</comment>